<comment type="caution">
    <text evidence="10">The sequence shown here is derived from an EMBL/GenBank/DDBJ whole genome shotgun (WGS) entry which is preliminary data.</text>
</comment>
<dbReference type="AlphaFoldDB" id="A0A923NLF9"/>
<keyword evidence="5" id="KW-0547">Nucleotide-binding</keyword>
<dbReference type="CDD" id="cd03215">
    <property type="entry name" value="ABC_Carb_Monos_II"/>
    <property type="match status" value="1"/>
</dbReference>
<evidence type="ECO:0000256" key="4">
    <source>
        <dbReference type="ARBA" id="ARBA00022737"/>
    </source>
</evidence>
<keyword evidence="2" id="KW-0813">Transport</keyword>
<evidence type="ECO:0000259" key="9">
    <source>
        <dbReference type="PROSITE" id="PS50893"/>
    </source>
</evidence>
<evidence type="ECO:0000256" key="5">
    <source>
        <dbReference type="ARBA" id="ARBA00022741"/>
    </source>
</evidence>
<dbReference type="Proteomes" id="UP000602647">
    <property type="component" value="Unassembled WGS sequence"/>
</dbReference>
<dbReference type="GO" id="GO:0016887">
    <property type="term" value="F:ATP hydrolysis activity"/>
    <property type="evidence" value="ECO:0007669"/>
    <property type="project" value="InterPro"/>
</dbReference>
<keyword evidence="4" id="KW-0677">Repeat</keyword>
<evidence type="ECO:0000256" key="1">
    <source>
        <dbReference type="ARBA" id="ARBA00004202"/>
    </source>
</evidence>
<evidence type="ECO:0000256" key="7">
    <source>
        <dbReference type="ARBA" id="ARBA00022967"/>
    </source>
</evidence>
<dbReference type="InterPro" id="IPR003593">
    <property type="entry name" value="AAA+_ATPase"/>
</dbReference>
<dbReference type="GO" id="GO:0005886">
    <property type="term" value="C:plasma membrane"/>
    <property type="evidence" value="ECO:0007669"/>
    <property type="project" value="UniProtKB-SubCell"/>
</dbReference>
<dbReference type="SUPFAM" id="SSF52540">
    <property type="entry name" value="P-loop containing nucleoside triphosphate hydrolases"/>
    <property type="match status" value="2"/>
</dbReference>
<evidence type="ECO:0000256" key="3">
    <source>
        <dbReference type="ARBA" id="ARBA00022475"/>
    </source>
</evidence>
<gene>
    <name evidence="10" type="ORF">H9L42_05885</name>
</gene>
<keyword evidence="6 10" id="KW-0067">ATP-binding</keyword>
<proteinExistence type="predicted"/>
<dbReference type="Gene3D" id="3.40.50.300">
    <property type="entry name" value="P-loop containing nucleotide triphosphate hydrolases"/>
    <property type="match status" value="2"/>
</dbReference>
<keyword evidence="8" id="KW-0472">Membrane</keyword>
<accession>A0A923NLF9</accession>
<dbReference type="InterPro" id="IPR003439">
    <property type="entry name" value="ABC_transporter-like_ATP-bd"/>
</dbReference>
<dbReference type="GO" id="GO:0005524">
    <property type="term" value="F:ATP binding"/>
    <property type="evidence" value="ECO:0007669"/>
    <property type="project" value="UniProtKB-KW"/>
</dbReference>
<dbReference type="EMBL" id="JACRYT010000004">
    <property type="protein sequence ID" value="MBC6679352.1"/>
    <property type="molecule type" value="Genomic_DNA"/>
</dbReference>
<dbReference type="InterPro" id="IPR050107">
    <property type="entry name" value="ABC_carbohydrate_import_ATPase"/>
</dbReference>
<name>A0A923NLF9_9FIRM</name>
<dbReference type="SMART" id="SM00382">
    <property type="entry name" value="AAA"/>
    <property type="match status" value="2"/>
</dbReference>
<keyword evidence="3" id="KW-1003">Cell membrane</keyword>
<dbReference type="PANTHER" id="PTHR43790">
    <property type="entry name" value="CARBOHYDRATE TRANSPORT ATP-BINDING PROTEIN MG119-RELATED"/>
    <property type="match status" value="1"/>
</dbReference>
<protein>
    <submittedName>
        <fullName evidence="10">ABC transporter ATP-binding protein</fullName>
    </submittedName>
</protein>
<comment type="subcellular location">
    <subcellularLocation>
        <location evidence="1">Cell membrane</location>
        <topology evidence="1">Peripheral membrane protein</topology>
    </subcellularLocation>
</comment>
<dbReference type="FunFam" id="3.40.50.300:FF:000127">
    <property type="entry name" value="Ribose import ATP-binding protein RbsA"/>
    <property type="match status" value="1"/>
</dbReference>
<evidence type="ECO:0000313" key="11">
    <source>
        <dbReference type="Proteomes" id="UP000602647"/>
    </source>
</evidence>
<feature type="domain" description="ABC transporter" evidence="9">
    <location>
        <begin position="265"/>
        <end position="508"/>
    </location>
</feature>
<dbReference type="InterPro" id="IPR027417">
    <property type="entry name" value="P-loop_NTPase"/>
</dbReference>
<reference evidence="10" key="1">
    <citation type="submission" date="2020-08" db="EMBL/GenBank/DDBJ databases">
        <title>Genome public.</title>
        <authorList>
            <person name="Liu C."/>
            <person name="Sun Q."/>
        </authorList>
    </citation>
    <scope>NUCLEOTIDE SEQUENCE</scope>
    <source>
        <strain evidence="10">BX12</strain>
    </source>
</reference>
<evidence type="ECO:0000256" key="2">
    <source>
        <dbReference type="ARBA" id="ARBA00022448"/>
    </source>
</evidence>
<dbReference type="PANTHER" id="PTHR43790:SF4">
    <property type="entry name" value="GUANOSINE IMPORT ATP-BINDING PROTEIN NUPO"/>
    <property type="match status" value="1"/>
</dbReference>
<dbReference type="PROSITE" id="PS50893">
    <property type="entry name" value="ABC_TRANSPORTER_2"/>
    <property type="match status" value="2"/>
</dbReference>
<dbReference type="Pfam" id="PF00005">
    <property type="entry name" value="ABC_tran"/>
    <property type="match status" value="2"/>
</dbReference>
<evidence type="ECO:0000256" key="6">
    <source>
        <dbReference type="ARBA" id="ARBA00022840"/>
    </source>
</evidence>
<organism evidence="10 11">
    <name type="scientific">Zhenpiania hominis</name>
    <dbReference type="NCBI Taxonomy" id="2763644"/>
    <lineage>
        <taxon>Bacteria</taxon>
        <taxon>Bacillati</taxon>
        <taxon>Bacillota</taxon>
        <taxon>Clostridia</taxon>
        <taxon>Peptostreptococcales</taxon>
        <taxon>Anaerovoracaceae</taxon>
        <taxon>Zhenpiania</taxon>
    </lineage>
</organism>
<feature type="domain" description="ABC transporter" evidence="9">
    <location>
        <begin position="15"/>
        <end position="248"/>
    </location>
</feature>
<keyword evidence="7" id="KW-1278">Translocase</keyword>
<dbReference type="CDD" id="cd03216">
    <property type="entry name" value="ABC_Carb_Monos_I"/>
    <property type="match status" value="1"/>
</dbReference>
<evidence type="ECO:0000313" key="10">
    <source>
        <dbReference type="EMBL" id="MBC6679352.1"/>
    </source>
</evidence>
<evidence type="ECO:0000256" key="8">
    <source>
        <dbReference type="ARBA" id="ARBA00023136"/>
    </source>
</evidence>
<keyword evidence="11" id="KW-1185">Reference proteome</keyword>
<sequence>MKKFWRSIVQQELAIEMKHISKTFGELKANDDVNLSVRQGEVHALLGENGAGKSTLMNMLSGIYTPDAGTIRINGKDVHFSSPKDSIKMGIGMIHQHFKLVDVMTAKENILIGQPSSLFVHGKKLSKQIKELSDQYGLDLDPDKKVYDMSVGEKQTLEIMKVLYRGARILIMDEPTAVLTPQEIKKLFRVIRNMKEQGCSIVIITHKLNEVMEISDRVTVLRKGKSIETVVTKDVEVSSLIEMMVGKKVDLSIEKRTFRGNKPLLWLDEVTVLDKEGKEALSNVSFTINSHEIVGVAGVAGSGQKELCEVIAGLIKAQKGRVYFDGENILGRTPREIIRLGIRMGFIPEDRLGMGLVGSMDIVHNMVLKDYQNQPGILLQRGECIKKAKKIVEELDIQTPSIYTPVKKLSGGNVQKVLLGREIDSAPKVLITAYAVRGLDIGASYKIYELLSEQKARGVGVLFVGEDLDVLMDLCDKVVVLCHGEVTGIVEPAKVTKEEIGLLMTGKQEGEALA</sequence>